<feature type="transmembrane region" description="Helical" evidence="1">
    <location>
        <begin position="12"/>
        <end position="34"/>
    </location>
</feature>
<feature type="transmembrane region" description="Helical" evidence="1">
    <location>
        <begin position="121"/>
        <end position="139"/>
    </location>
</feature>
<dbReference type="Proteomes" id="UP000063699">
    <property type="component" value="Chromosome"/>
</dbReference>
<organism evidence="2 3">
    <name type="scientific">Kibdelosporangium phytohabitans</name>
    <dbReference type="NCBI Taxonomy" id="860235"/>
    <lineage>
        <taxon>Bacteria</taxon>
        <taxon>Bacillati</taxon>
        <taxon>Actinomycetota</taxon>
        <taxon>Actinomycetes</taxon>
        <taxon>Pseudonocardiales</taxon>
        <taxon>Pseudonocardiaceae</taxon>
        <taxon>Kibdelosporangium</taxon>
    </lineage>
</organism>
<keyword evidence="3" id="KW-1185">Reference proteome</keyword>
<feature type="transmembrane region" description="Helical" evidence="1">
    <location>
        <begin position="83"/>
        <end position="101"/>
    </location>
</feature>
<evidence type="ECO:0008006" key="4">
    <source>
        <dbReference type="Google" id="ProtNLM"/>
    </source>
</evidence>
<reference evidence="2 3" key="1">
    <citation type="submission" date="2015-07" db="EMBL/GenBank/DDBJ databases">
        <title>Genome sequencing of Kibdelosporangium phytohabitans.</title>
        <authorList>
            <person name="Qin S."/>
            <person name="Xing K."/>
        </authorList>
    </citation>
    <scope>NUCLEOTIDE SEQUENCE [LARGE SCALE GENOMIC DNA]</scope>
    <source>
        <strain evidence="2 3">KLBMP1111</strain>
    </source>
</reference>
<dbReference type="AlphaFoldDB" id="A0A0N9HWR1"/>
<evidence type="ECO:0000313" key="3">
    <source>
        <dbReference type="Proteomes" id="UP000063699"/>
    </source>
</evidence>
<sequence length="155" mass="16025">MERVRSVRVIAAPIQTEAAVIGAVLVMAGIAGFLPGSGTSHGFQETGSDIVPLGGVPATAVPYLLRIAVGVAGIVLARSARGAKLFLVGGGLIFLTLWLYSIACGDNGPVDLLRFHSAHDWLHVVFGVVMTSMGVTLGARAPRAEADGHDVRLSQ</sequence>
<protein>
    <recommendedName>
        <fullName evidence="4">DUF4383 domain-containing protein</fullName>
    </recommendedName>
</protein>
<feature type="transmembrane region" description="Helical" evidence="1">
    <location>
        <begin position="54"/>
        <end position="76"/>
    </location>
</feature>
<keyword evidence="1" id="KW-1133">Transmembrane helix</keyword>
<keyword evidence="1" id="KW-0472">Membrane</keyword>
<name>A0A0N9HWR1_9PSEU</name>
<proteinExistence type="predicted"/>
<dbReference type="RefSeq" id="WP_054288275.1">
    <property type="nucleotide sequence ID" value="NZ_CP012752.1"/>
</dbReference>
<dbReference type="EMBL" id="CP012752">
    <property type="protein sequence ID" value="ALG06299.1"/>
    <property type="molecule type" value="Genomic_DNA"/>
</dbReference>
<dbReference type="KEGG" id="kphy:AOZ06_04600"/>
<dbReference type="OrthoDB" id="572373at2"/>
<accession>A0A0N9HWR1</accession>
<dbReference type="Pfam" id="PF14325">
    <property type="entry name" value="DUF4383"/>
    <property type="match status" value="1"/>
</dbReference>
<dbReference type="STRING" id="860235.AOZ06_04600"/>
<evidence type="ECO:0000256" key="1">
    <source>
        <dbReference type="SAM" id="Phobius"/>
    </source>
</evidence>
<keyword evidence="1" id="KW-0812">Transmembrane</keyword>
<evidence type="ECO:0000313" key="2">
    <source>
        <dbReference type="EMBL" id="ALG06299.1"/>
    </source>
</evidence>
<gene>
    <name evidence="2" type="ORF">AOZ06_04600</name>
</gene>